<dbReference type="RefSeq" id="WP_011475925.1">
    <property type="nucleotide sequence ID" value="NC_007929.1"/>
</dbReference>
<dbReference type="Proteomes" id="UP000006559">
    <property type="component" value="Chromosome"/>
</dbReference>
<reference evidence="2 3" key="1">
    <citation type="journal article" date="2006" name="Proc. Natl. Acad. Sci. U.S.A.">
        <title>Multireplicon genome architecture of Lactobacillus salivarius.</title>
        <authorList>
            <person name="Claesson M.J."/>
            <person name="Li Y."/>
            <person name="Leahy S."/>
            <person name="Canchaya C."/>
            <person name="van Pijkeren J.P."/>
            <person name="Cerdeno-Tarraga A.M."/>
            <person name="Parkhill J."/>
            <person name="Flynn S."/>
            <person name="O'Sullivan G.C."/>
            <person name="Collins J.K."/>
            <person name="Higgins D."/>
            <person name="Shanahan F."/>
            <person name="Fitzgerald G.F."/>
            <person name="van Sinderen D."/>
            <person name="O'Toole P.W."/>
        </authorList>
    </citation>
    <scope>NUCLEOTIDE SEQUENCE [LARGE SCALE GENOMIC DNA]</scope>
    <source>
        <strain evidence="2 3">UCC118</strain>
    </source>
</reference>
<dbReference type="AlphaFoldDB" id="A0JQK4"/>
<proteinExistence type="predicted"/>
<accession>A0JQK4</accession>
<gene>
    <name evidence="2" type="ordered locus">LSL_0764</name>
</gene>
<dbReference type="InterPro" id="IPR003615">
    <property type="entry name" value="HNH_nuc"/>
</dbReference>
<evidence type="ECO:0000313" key="2">
    <source>
        <dbReference type="EMBL" id="ABD99574.1"/>
    </source>
</evidence>
<dbReference type="SUPFAM" id="SSF54060">
    <property type="entry name" value="His-Me finger endonucleases"/>
    <property type="match status" value="1"/>
</dbReference>
<dbReference type="STRING" id="362948.LSL_0764"/>
<name>A0JQK4_LIGS1</name>
<dbReference type="Gene3D" id="3.90.75.20">
    <property type="match status" value="1"/>
</dbReference>
<evidence type="ECO:0000259" key="1">
    <source>
        <dbReference type="Pfam" id="PF13392"/>
    </source>
</evidence>
<organism evidence="2 3">
    <name type="scientific">Ligilactobacillus salivarius (strain UCC118)</name>
    <name type="common">Lactobacillus salivarius</name>
    <dbReference type="NCBI Taxonomy" id="362948"/>
    <lineage>
        <taxon>Bacteria</taxon>
        <taxon>Bacillati</taxon>
        <taxon>Bacillota</taxon>
        <taxon>Bacilli</taxon>
        <taxon>Lactobacillales</taxon>
        <taxon>Lactobacillaceae</taxon>
        <taxon>Ligilactobacillus</taxon>
    </lineage>
</organism>
<dbReference type="KEGG" id="lsl:LSL_0764"/>
<dbReference type="PATRIC" id="fig|362948.14.peg.841"/>
<dbReference type="InterPro" id="IPR044925">
    <property type="entry name" value="His-Me_finger_sf"/>
</dbReference>
<evidence type="ECO:0000313" key="3">
    <source>
        <dbReference type="Proteomes" id="UP000006559"/>
    </source>
</evidence>
<dbReference type="Pfam" id="PF13392">
    <property type="entry name" value="HNH_3"/>
    <property type="match status" value="1"/>
</dbReference>
<protein>
    <recommendedName>
        <fullName evidence="1">HNH nuclease domain-containing protein</fullName>
    </recommendedName>
</protein>
<dbReference type="HOGENOM" id="CLU_086933_0_0_9"/>
<dbReference type="EMBL" id="CP000233">
    <property type="protein sequence ID" value="ABD99574.1"/>
    <property type="molecule type" value="Genomic_DNA"/>
</dbReference>
<sequence>MRIKLNPKIINWLEENVPGRPWKETFRMFKQEFPDLEWSLDSMKHSCYRRGIRNEIDSRYKKGHKSWCAGMKGLRIPGSEKGWFNEGRRPPNERPLGSERKYGKYTLVKVKRDGSKYEKWKPKQVHIWEQHNGPLPKGYIITFIDGDKSNLNIDNLACIKKSVNGAMNIKSLRSESPELFKVRVAQIELDQKIKKITKNLGSD</sequence>
<dbReference type="OrthoDB" id="2298708at2"/>
<keyword evidence="3" id="KW-1185">Reference proteome</keyword>
<feature type="domain" description="HNH nuclease" evidence="1">
    <location>
        <begin position="122"/>
        <end position="165"/>
    </location>
</feature>